<keyword evidence="5" id="KW-0808">Transferase</keyword>
<dbReference type="SMART" id="SM00662">
    <property type="entry name" value="RPOLD"/>
    <property type="match status" value="1"/>
</dbReference>
<dbReference type="Proteomes" id="UP000231436">
    <property type="component" value="Unassembled WGS sequence"/>
</dbReference>
<evidence type="ECO:0000256" key="8">
    <source>
        <dbReference type="ARBA" id="ARBA00032524"/>
    </source>
</evidence>
<dbReference type="NCBIfam" id="TIGR02027">
    <property type="entry name" value="rpoA"/>
    <property type="match status" value="1"/>
</dbReference>
<dbReference type="SUPFAM" id="SSF56553">
    <property type="entry name" value="Insert subdomain of RNA polymerase alpha subunit"/>
    <property type="match status" value="1"/>
</dbReference>
<evidence type="ECO:0000256" key="10">
    <source>
        <dbReference type="ARBA" id="ARBA00048552"/>
    </source>
</evidence>
<name>A0A2M8LGB3_9BACT</name>
<dbReference type="Gene3D" id="3.30.1360.10">
    <property type="entry name" value="RNA polymerase, RBP11-like subunit"/>
    <property type="match status" value="1"/>
</dbReference>
<evidence type="ECO:0000313" key="12">
    <source>
        <dbReference type="EMBL" id="PJE76489.1"/>
    </source>
</evidence>
<dbReference type="InterPro" id="IPR011773">
    <property type="entry name" value="DNA-dir_RpoA"/>
</dbReference>
<evidence type="ECO:0000256" key="3">
    <source>
        <dbReference type="ARBA" id="ARBA00015972"/>
    </source>
</evidence>
<dbReference type="GO" id="GO:0005737">
    <property type="term" value="C:cytoplasm"/>
    <property type="evidence" value="ECO:0007669"/>
    <property type="project" value="UniProtKB-ARBA"/>
</dbReference>
<dbReference type="Gene3D" id="2.170.120.12">
    <property type="entry name" value="DNA-directed RNA polymerase, insert domain"/>
    <property type="match status" value="1"/>
</dbReference>
<reference evidence="13" key="1">
    <citation type="submission" date="2017-09" db="EMBL/GenBank/DDBJ databases">
        <title>Depth-based differentiation of microbial function through sediment-hosted aquifers and enrichment of novel symbionts in the deep terrestrial subsurface.</title>
        <authorList>
            <person name="Probst A.J."/>
            <person name="Ladd B."/>
            <person name="Jarett J.K."/>
            <person name="Geller-Mcgrath D.E."/>
            <person name="Sieber C.M.K."/>
            <person name="Emerson J.B."/>
            <person name="Anantharaman K."/>
            <person name="Thomas B.C."/>
            <person name="Malmstrom R."/>
            <person name="Stieglmeier M."/>
            <person name="Klingl A."/>
            <person name="Woyke T."/>
            <person name="Ryan C.M."/>
            <person name="Banfield J.F."/>
        </authorList>
    </citation>
    <scope>NUCLEOTIDE SEQUENCE [LARGE SCALE GENOMIC DNA]</scope>
</reference>
<accession>A0A2M8LGB3</accession>
<dbReference type="GO" id="GO:0000428">
    <property type="term" value="C:DNA-directed RNA polymerase complex"/>
    <property type="evidence" value="ECO:0007669"/>
    <property type="project" value="UniProtKB-KW"/>
</dbReference>
<comment type="similarity">
    <text evidence="1">Belongs to the RNA polymerase alpha chain family.</text>
</comment>
<dbReference type="InterPro" id="IPR011263">
    <property type="entry name" value="DNA-dir_RNA_pol_RpoA/D/Rpb3"/>
</dbReference>
<dbReference type="Pfam" id="PF01000">
    <property type="entry name" value="RNA_pol_A_bac"/>
    <property type="match status" value="1"/>
</dbReference>
<dbReference type="EMBL" id="PFEU01000018">
    <property type="protein sequence ID" value="PJE76489.1"/>
    <property type="molecule type" value="Genomic_DNA"/>
</dbReference>
<comment type="caution">
    <text evidence="12">The sequence shown here is derived from an EMBL/GenBank/DDBJ whole genome shotgun (WGS) entry which is preliminary data.</text>
</comment>
<keyword evidence="6" id="KW-0548">Nucleotidyltransferase</keyword>
<feature type="domain" description="DNA-directed RNA polymerase RpoA/D/Rpb3-type" evidence="11">
    <location>
        <begin position="20"/>
        <end position="229"/>
    </location>
</feature>
<sequence length="250" mass="27295">MENILLPSRIQYEDGERANEGVLTIDPCFYGYGTTLGNALRRVLLSTLPGAAVTAVKIKGVNHEFQAVKGVKEDALEMILNIKSLRLKCFSDEPVKLTLSVSGSKVVTAGDIAPNADVEIINTDLVLATITEDSASLEMELTVRRGRGYTTSEDRANEENRDLGTISIDALFSPVRNVGYRVENTRVGEITNYDRLIMNIETDGTITPKEAVEESAKILIDYFSILTNNQASSLPAESFEEAGTAEISEE</sequence>
<dbReference type="InterPro" id="IPR011262">
    <property type="entry name" value="DNA-dir_RNA_pol_insert"/>
</dbReference>
<dbReference type="NCBIfam" id="NF003519">
    <property type="entry name" value="PRK05182.2-5"/>
    <property type="match status" value="1"/>
</dbReference>
<evidence type="ECO:0000256" key="2">
    <source>
        <dbReference type="ARBA" id="ARBA00012418"/>
    </source>
</evidence>
<keyword evidence="7" id="KW-0804">Transcription</keyword>
<dbReference type="EC" id="2.7.7.6" evidence="2"/>
<dbReference type="CDD" id="cd06928">
    <property type="entry name" value="RNAP_alpha_NTD"/>
    <property type="match status" value="1"/>
</dbReference>
<dbReference type="GO" id="GO:0046983">
    <property type="term" value="F:protein dimerization activity"/>
    <property type="evidence" value="ECO:0007669"/>
    <property type="project" value="InterPro"/>
</dbReference>
<dbReference type="GO" id="GO:0003677">
    <property type="term" value="F:DNA binding"/>
    <property type="evidence" value="ECO:0007669"/>
    <property type="project" value="InterPro"/>
</dbReference>
<evidence type="ECO:0000256" key="1">
    <source>
        <dbReference type="ARBA" id="ARBA00007123"/>
    </source>
</evidence>
<evidence type="ECO:0000313" key="13">
    <source>
        <dbReference type="Proteomes" id="UP000231436"/>
    </source>
</evidence>
<keyword evidence="4 12" id="KW-0240">DNA-directed RNA polymerase</keyword>
<dbReference type="SUPFAM" id="SSF55257">
    <property type="entry name" value="RBP11-like subunits of RNA polymerase"/>
    <property type="match status" value="1"/>
</dbReference>
<evidence type="ECO:0000256" key="6">
    <source>
        <dbReference type="ARBA" id="ARBA00022695"/>
    </source>
</evidence>
<proteinExistence type="inferred from homology"/>
<dbReference type="InterPro" id="IPR036643">
    <property type="entry name" value="RNApol_insert_sf"/>
</dbReference>
<dbReference type="Pfam" id="PF01193">
    <property type="entry name" value="RNA_pol_L"/>
    <property type="match status" value="1"/>
</dbReference>
<protein>
    <recommendedName>
        <fullName evidence="3">DNA-directed RNA polymerase subunit alpha</fullName>
        <ecNumber evidence="2">2.7.7.6</ecNumber>
    </recommendedName>
    <alternativeName>
        <fullName evidence="9">RNA polymerase subunit alpha</fullName>
    </alternativeName>
    <alternativeName>
        <fullName evidence="8">Transcriptase subunit alpha</fullName>
    </alternativeName>
</protein>
<dbReference type="InterPro" id="IPR036603">
    <property type="entry name" value="RBP11-like"/>
</dbReference>
<dbReference type="GO" id="GO:0006351">
    <property type="term" value="P:DNA-templated transcription"/>
    <property type="evidence" value="ECO:0007669"/>
    <property type="project" value="InterPro"/>
</dbReference>
<organism evidence="12 13">
    <name type="scientific">Candidatus Uhrbacteria bacterium CG10_big_fil_rev_8_21_14_0_10_48_16</name>
    <dbReference type="NCBI Taxonomy" id="1975038"/>
    <lineage>
        <taxon>Bacteria</taxon>
        <taxon>Candidatus Uhriibacteriota</taxon>
    </lineage>
</organism>
<gene>
    <name evidence="12" type="ORF">COV05_03925</name>
</gene>
<dbReference type="FunFam" id="2.170.120.12:FF:000001">
    <property type="entry name" value="DNA-directed RNA polymerase subunit alpha"/>
    <property type="match status" value="1"/>
</dbReference>
<dbReference type="GO" id="GO:0003899">
    <property type="term" value="F:DNA-directed RNA polymerase activity"/>
    <property type="evidence" value="ECO:0007669"/>
    <property type="project" value="UniProtKB-EC"/>
</dbReference>
<evidence type="ECO:0000256" key="9">
    <source>
        <dbReference type="ARBA" id="ARBA00033070"/>
    </source>
</evidence>
<evidence type="ECO:0000259" key="11">
    <source>
        <dbReference type="SMART" id="SM00662"/>
    </source>
</evidence>
<evidence type="ECO:0000256" key="7">
    <source>
        <dbReference type="ARBA" id="ARBA00023163"/>
    </source>
</evidence>
<dbReference type="AlphaFoldDB" id="A0A2M8LGB3"/>
<evidence type="ECO:0000256" key="5">
    <source>
        <dbReference type="ARBA" id="ARBA00022679"/>
    </source>
</evidence>
<evidence type="ECO:0000256" key="4">
    <source>
        <dbReference type="ARBA" id="ARBA00022478"/>
    </source>
</evidence>
<comment type="catalytic activity">
    <reaction evidence="10">
        <text>RNA(n) + a ribonucleoside 5'-triphosphate = RNA(n+1) + diphosphate</text>
        <dbReference type="Rhea" id="RHEA:21248"/>
        <dbReference type="Rhea" id="RHEA-COMP:14527"/>
        <dbReference type="Rhea" id="RHEA-COMP:17342"/>
        <dbReference type="ChEBI" id="CHEBI:33019"/>
        <dbReference type="ChEBI" id="CHEBI:61557"/>
        <dbReference type="ChEBI" id="CHEBI:140395"/>
        <dbReference type="EC" id="2.7.7.6"/>
    </reaction>
</comment>